<dbReference type="GO" id="GO:0005886">
    <property type="term" value="C:plasma membrane"/>
    <property type="evidence" value="ECO:0007669"/>
    <property type="project" value="TreeGrafter"/>
</dbReference>
<gene>
    <name evidence="7" type="ORF">PV06_10488</name>
</gene>
<protein>
    <recommendedName>
        <fullName evidence="9">Major facilitator superfamily (MFS) profile domain-containing protein</fullName>
    </recommendedName>
</protein>
<feature type="transmembrane region" description="Helical" evidence="6">
    <location>
        <begin position="509"/>
        <end position="530"/>
    </location>
</feature>
<dbReference type="Gene3D" id="1.20.1250.20">
    <property type="entry name" value="MFS general substrate transporter like domains"/>
    <property type="match status" value="1"/>
</dbReference>
<organism evidence="7 8">
    <name type="scientific">Exophiala oligosperma</name>
    <dbReference type="NCBI Taxonomy" id="215243"/>
    <lineage>
        <taxon>Eukaryota</taxon>
        <taxon>Fungi</taxon>
        <taxon>Dikarya</taxon>
        <taxon>Ascomycota</taxon>
        <taxon>Pezizomycotina</taxon>
        <taxon>Eurotiomycetes</taxon>
        <taxon>Chaetothyriomycetidae</taxon>
        <taxon>Chaetothyriales</taxon>
        <taxon>Herpotrichiellaceae</taxon>
        <taxon>Exophiala</taxon>
    </lineage>
</organism>
<feature type="region of interest" description="Disordered" evidence="5">
    <location>
        <begin position="32"/>
        <end position="56"/>
    </location>
</feature>
<feature type="transmembrane region" description="Helical" evidence="6">
    <location>
        <begin position="222"/>
        <end position="243"/>
    </location>
</feature>
<dbReference type="PANTHER" id="PTHR23502:SF29">
    <property type="entry name" value="TRANSPORTER, PUTATIVE (AFU_ORTHOLOGUE AFUA_6G06680)-RELATED"/>
    <property type="match status" value="1"/>
</dbReference>
<dbReference type="AlphaFoldDB" id="A0A0D2DNT4"/>
<feature type="transmembrane region" description="Helical" evidence="6">
    <location>
        <begin position="336"/>
        <end position="360"/>
    </location>
</feature>
<evidence type="ECO:0000256" key="4">
    <source>
        <dbReference type="ARBA" id="ARBA00023136"/>
    </source>
</evidence>
<evidence type="ECO:0000256" key="3">
    <source>
        <dbReference type="ARBA" id="ARBA00022989"/>
    </source>
</evidence>
<feature type="transmembrane region" description="Helical" evidence="6">
    <location>
        <begin position="415"/>
        <end position="435"/>
    </location>
</feature>
<sequence length="559" mass="62050">MGLGVLEDHKLSHVPGTVLLNDEAAHAEAQTGNLKHGTGKNSHIVLSPQPSDDPNDPLNWSPVKKESIIWILAFGSMLCAATNGPFLNASYFAIAKEINKDLTTTVMVSGYNILAIGCIGPFVCAFSRRYGKRPVFIVSTLFCIVGTAIGEVKASYNYLLAARIVQGFSTSAFESLIISVVGDLYCVHQRGLRIATINFVLNSASSLASIICGQVYNDLGLLWLFHLFQIFLVVQFILMFLFCPETTYLRETIYETDTLQTETFEQIDKANEEHREQAIAVKELNESSPSVTGAARQYKKKTFVQELKIYNGVFSHDNIIKWLFGMLLTLCNPGGFYVIIVSGLLCAWYVGSAIIMAGIFAGPPWTFDAAQIGYLGTGPFVGGMIGSIFLALFGDRVMKWMTVRNKGTYEPEFRLVFMIPCAIFCGFGMFFFGYAMANGLSAILCSFLWGMMMFGVMIGVVATMAYGLDAFRSQSNEMFVMNMVFKNFMFYGLSNFANNWVASKGPEQIMFTFGGTTLAMCVFGIPVYFYGKRLRSWWARHDLFIKFNMHSTGPETHLG</sequence>
<dbReference type="GO" id="GO:0022857">
    <property type="term" value="F:transmembrane transporter activity"/>
    <property type="evidence" value="ECO:0007669"/>
    <property type="project" value="InterPro"/>
</dbReference>
<feature type="transmembrane region" description="Helical" evidence="6">
    <location>
        <begin position="447"/>
        <end position="467"/>
    </location>
</feature>
<evidence type="ECO:0000256" key="2">
    <source>
        <dbReference type="ARBA" id="ARBA00022692"/>
    </source>
</evidence>
<dbReference type="VEuPathDB" id="FungiDB:PV06_10488"/>
<feature type="transmembrane region" description="Helical" evidence="6">
    <location>
        <begin position="372"/>
        <end position="394"/>
    </location>
</feature>
<dbReference type="RefSeq" id="XP_016257665.1">
    <property type="nucleotide sequence ID" value="XM_016412045.1"/>
</dbReference>
<feature type="transmembrane region" description="Helical" evidence="6">
    <location>
        <begin position="68"/>
        <end position="94"/>
    </location>
</feature>
<feature type="transmembrane region" description="Helical" evidence="6">
    <location>
        <begin position="199"/>
        <end position="216"/>
    </location>
</feature>
<accession>A0A0D2DNT4</accession>
<feature type="transmembrane region" description="Helical" evidence="6">
    <location>
        <begin position="164"/>
        <end position="187"/>
    </location>
</feature>
<dbReference type="InterPro" id="IPR011701">
    <property type="entry name" value="MFS"/>
</dbReference>
<comment type="subcellular location">
    <subcellularLocation>
        <location evidence="1">Membrane</location>
        <topology evidence="1">Multi-pass membrane protein</topology>
    </subcellularLocation>
</comment>
<dbReference type="SUPFAM" id="SSF103473">
    <property type="entry name" value="MFS general substrate transporter"/>
    <property type="match status" value="1"/>
</dbReference>
<dbReference type="Pfam" id="PF07690">
    <property type="entry name" value="MFS_1"/>
    <property type="match status" value="1"/>
</dbReference>
<dbReference type="Proteomes" id="UP000053342">
    <property type="component" value="Unassembled WGS sequence"/>
</dbReference>
<dbReference type="EMBL" id="KN847344">
    <property type="protein sequence ID" value="KIW37449.1"/>
    <property type="molecule type" value="Genomic_DNA"/>
</dbReference>
<evidence type="ECO:0000256" key="1">
    <source>
        <dbReference type="ARBA" id="ARBA00004141"/>
    </source>
</evidence>
<proteinExistence type="predicted"/>
<reference evidence="7 8" key="1">
    <citation type="submission" date="2015-01" db="EMBL/GenBank/DDBJ databases">
        <title>The Genome Sequence of Exophiala oligosperma CBS72588.</title>
        <authorList>
            <consortium name="The Broad Institute Genomics Platform"/>
            <person name="Cuomo C."/>
            <person name="de Hoog S."/>
            <person name="Gorbushina A."/>
            <person name="Stielow B."/>
            <person name="Teixiera M."/>
            <person name="Abouelleil A."/>
            <person name="Chapman S.B."/>
            <person name="Priest M."/>
            <person name="Young S.K."/>
            <person name="Wortman J."/>
            <person name="Nusbaum C."/>
            <person name="Birren B."/>
        </authorList>
    </citation>
    <scope>NUCLEOTIDE SEQUENCE [LARGE SCALE GENOMIC DNA]</scope>
    <source>
        <strain evidence="7 8">CBS 72588</strain>
    </source>
</reference>
<dbReference type="GeneID" id="27362562"/>
<evidence type="ECO:0000313" key="7">
    <source>
        <dbReference type="EMBL" id="KIW37449.1"/>
    </source>
</evidence>
<feature type="transmembrane region" description="Helical" evidence="6">
    <location>
        <begin position="479"/>
        <end position="497"/>
    </location>
</feature>
<dbReference type="HOGENOM" id="CLU_008455_13_0_1"/>
<evidence type="ECO:0000313" key="8">
    <source>
        <dbReference type="Proteomes" id="UP000053342"/>
    </source>
</evidence>
<keyword evidence="4 6" id="KW-0472">Membrane</keyword>
<dbReference type="PANTHER" id="PTHR23502">
    <property type="entry name" value="MAJOR FACILITATOR SUPERFAMILY"/>
    <property type="match status" value="1"/>
</dbReference>
<evidence type="ECO:0000256" key="6">
    <source>
        <dbReference type="SAM" id="Phobius"/>
    </source>
</evidence>
<keyword evidence="8" id="KW-1185">Reference proteome</keyword>
<keyword evidence="3 6" id="KW-1133">Transmembrane helix</keyword>
<evidence type="ECO:0000256" key="5">
    <source>
        <dbReference type="SAM" id="MobiDB-lite"/>
    </source>
</evidence>
<name>A0A0D2DNT4_9EURO</name>
<evidence type="ECO:0008006" key="9">
    <source>
        <dbReference type="Google" id="ProtNLM"/>
    </source>
</evidence>
<keyword evidence="2 6" id="KW-0812">Transmembrane</keyword>
<feature type="transmembrane region" description="Helical" evidence="6">
    <location>
        <begin position="106"/>
        <end position="127"/>
    </location>
</feature>
<dbReference type="STRING" id="215243.A0A0D2DNT4"/>
<dbReference type="OrthoDB" id="2585655at2759"/>
<dbReference type="InterPro" id="IPR036259">
    <property type="entry name" value="MFS_trans_sf"/>
</dbReference>
<feature type="transmembrane region" description="Helical" evidence="6">
    <location>
        <begin position="134"/>
        <end position="152"/>
    </location>
</feature>